<organism evidence="1">
    <name type="scientific">Arundo donax</name>
    <name type="common">Giant reed</name>
    <name type="synonym">Donax arundinaceus</name>
    <dbReference type="NCBI Taxonomy" id="35708"/>
    <lineage>
        <taxon>Eukaryota</taxon>
        <taxon>Viridiplantae</taxon>
        <taxon>Streptophyta</taxon>
        <taxon>Embryophyta</taxon>
        <taxon>Tracheophyta</taxon>
        <taxon>Spermatophyta</taxon>
        <taxon>Magnoliopsida</taxon>
        <taxon>Liliopsida</taxon>
        <taxon>Poales</taxon>
        <taxon>Poaceae</taxon>
        <taxon>PACMAD clade</taxon>
        <taxon>Arundinoideae</taxon>
        <taxon>Arundineae</taxon>
        <taxon>Arundo</taxon>
    </lineage>
</organism>
<proteinExistence type="predicted"/>
<reference evidence="1" key="1">
    <citation type="submission" date="2014-09" db="EMBL/GenBank/DDBJ databases">
        <authorList>
            <person name="Magalhaes I.L.F."/>
            <person name="Oliveira U."/>
            <person name="Santos F.R."/>
            <person name="Vidigal T.H.D.A."/>
            <person name="Brescovit A.D."/>
            <person name="Santos A.J."/>
        </authorList>
    </citation>
    <scope>NUCLEOTIDE SEQUENCE</scope>
    <source>
        <tissue evidence="1">Shoot tissue taken approximately 20 cm above the soil surface</tissue>
    </source>
</reference>
<reference evidence="1" key="2">
    <citation type="journal article" date="2015" name="Data Brief">
        <title>Shoot transcriptome of the giant reed, Arundo donax.</title>
        <authorList>
            <person name="Barrero R.A."/>
            <person name="Guerrero F.D."/>
            <person name="Moolhuijzen P."/>
            <person name="Goolsby J.A."/>
            <person name="Tidwell J."/>
            <person name="Bellgard S.E."/>
            <person name="Bellgard M.I."/>
        </authorList>
    </citation>
    <scope>NUCLEOTIDE SEQUENCE</scope>
    <source>
        <tissue evidence="1">Shoot tissue taken approximately 20 cm above the soil surface</tissue>
    </source>
</reference>
<evidence type="ECO:0000313" key="1">
    <source>
        <dbReference type="EMBL" id="JAD16681.1"/>
    </source>
</evidence>
<accession>A0A0A8XS64</accession>
<dbReference type="AlphaFoldDB" id="A0A0A8XS64"/>
<protein>
    <submittedName>
        <fullName evidence="1">Uncharacterized protein</fullName>
    </submittedName>
</protein>
<dbReference type="EMBL" id="GBRH01281214">
    <property type="protein sequence ID" value="JAD16681.1"/>
    <property type="molecule type" value="Transcribed_RNA"/>
</dbReference>
<name>A0A0A8XS64_ARUDO</name>
<sequence>MPGRRFCFQHCRIRSSLWNKSNIKTYCIHSAFVCFNIFGFNKEP</sequence>